<keyword evidence="1" id="KW-0732">Signal</keyword>
<evidence type="ECO:0000256" key="1">
    <source>
        <dbReference type="SAM" id="SignalP"/>
    </source>
</evidence>
<dbReference type="AlphaFoldDB" id="B2BRT0"/>
<name>B2BRT0_AUSLA</name>
<evidence type="ECO:0000313" key="2">
    <source>
        <dbReference type="EMBL" id="ABX58150.1"/>
    </source>
</evidence>
<reference evidence="2" key="2">
    <citation type="journal article" date="2008" name="BMC Evol. Biol.">
        <title>Unusual accelerated rate of deletions and insertions in toxin genes in the venom glands of the pygmy copperhead (Austrelaps labialis) from Kangaroo island.</title>
        <authorList>
            <person name="Doley R."/>
            <person name="Tram N.N.B."/>
            <person name="Reza M.A."/>
            <person name="Kini R.M."/>
        </authorList>
    </citation>
    <scope>NUCLEOTIDE SEQUENCE</scope>
    <source>
        <tissue evidence="2">Venom gland</tissue>
    </source>
</reference>
<feature type="signal peptide" evidence="1">
    <location>
        <begin position="1"/>
        <end position="20"/>
    </location>
</feature>
<organism evidence="2">
    <name type="scientific">Austrelaps labialis</name>
    <name type="common">Pygmy copperhead</name>
    <name type="synonym">Denisonia superba</name>
    <dbReference type="NCBI Taxonomy" id="471292"/>
    <lineage>
        <taxon>Eukaryota</taxon>
        <taxon>Metazoa</taxon>
        <taxon>Chordata</taxon>
        <taxon>Craniata</taxon>
        <taxon>Vertebrata</taxon>
        <taxon>Euteleostomi</taxon>
        <taxon>Lepidosauria</taxon>
        <taxon>Squamata</taxon>
        <taxon>Bifurcata</taxon>
        <taxon>Unidentata</taxon>
        <taxon>Episquamata</taxon>
        <taxon>Toxicofera</taxon>
        <taxon>Serpentes</taxon>
        <taxon>Colubroidea</taxon>
        <taxon>Elapidae</taxon>
        <taxon>Hydrophiinae</taxon>
        <taxon>Austrelaps</taxon>
    </lineage>
</organism>
<dbReference type="EMBL" id="EU003110">
    <property type="protein sequence ID" value="ABX58150.1"/>
    <property type="molecule type" value="mRNA"/>
</dbReference>
<reference evidence="2" key="1">
    <citation type="submission" date="2007-06" db="EMBL/GenBank/DDBJ databases">
        <authorList>
            <person name="Tram N.B."/>
            <person name="Doley R."/>
            <person name="Kini R.M."/>
        </authorList>
    </citation>
    <scope>NUCLEOTIDE SEQUENCE</scope>
    <source>
        <tissue evidence="2">Venom gland</tissue>
    </source>
</reference>
<accession>B2BRT0</accession>
<protein>
    <submittedName>
        <fullName evidence="2">Truncated putative phospholipase A2</fullName>
    </submittedName>
</protein>
<feature type="chain" id="PRO_5002776228" evidence="1">
    <location>
        <begin position="21"/>
        <end position="89"/>
    </location>
</feature>
<proteinExistence type="evidence at transcript level"/>
<sequence length="89" mass="9512">MYPAHLLVLLAGAAKYMTTAMVKPKKARSAPPTGRGILGNVAAMDHSATIQKRAVNVLCVIVTPQQPSALPKPLTTRRTTISRHIANDI</sequence>